<dbReference type="EMBL" id="MDYQ01000327">
    <property type="protein sequence ID" value="PRP76420.1"/>
    <property type="molecule type" value="Genomic_DNA"/>
</dbReference>
<organism evidence="1 2">
    <name type="scientific">Planoprotostelium fungivorum</name>
    <dbReference type="NCBI Taxonomy" id="1890364"/>
    <lineage>
        <taxon>Eukaryota</taxon>
        <taxon>Amoebozoa</taxon>
        <taxon>Evosea</taxon>
        <taxon>Variosea</taxon>
        <taxon>Cavosteliida</taxon>
        <taxon>Cavosteliaceae</taxon>
        <taxon>Planoprotostelium</taxon>
    </lineage>
</organism>
<gene>
    <name evidence="1" type="ORF">PROFUN_16057</name>
</gene>
<proteinExistence type="predicted"/>
<name>A0A2P6MXH8_9EUKA</name>
<dbReference type="AlphaFoldDB" id="A0A2P6MXH8"/>
<dbReference type="InParanoid" id="A0A2P6MXH8"/>
<sequence>MLTPCFLTLNEGSNGLSQTVDSTFMRQKDWISGHVLSADKSSYVMKRTLLINVVLGTDHPTPQKRKPLKATLVTFYVWMSLHVCNMVKPTIETVNY</sequence>
<dbReference type="Proteomes" id="UP000241769">
    <property type="component" value="Unassembled WGS sequence"/>
</dbReference>
<keyword evidence="2" id="KW-1185">Reference proteome</keyword>
<comment type="caution">
    <text evidence="1">The sequence shown here is derived from an EMBL/GenBank/DDBJ whole genome shotgun (WGS) entry which is preliminary data.</text>
</comment>
<reference evidence="1 2" key="1">
    <citation type="journal article" date="2018" name="Genome Biol. Evol.">
        <title>Multiple Roots of Fruiting Body Formation in Amoebozoa.</title>
        <authorList>
            <person name="Hillmann F."/>
            <person name="Forbes G."/>
            <person name="Novohradska S."/>
            <person name="Ferling I."/>
            <person name="Riege K."/>
            <person name="Groth M."/>
            <person name="Westermann M."/>
            <person name="Marz M."/>
            <person name="Spaller T."/>
            <person name="Winckler T."/>
            <person name="Schaap P."/>
            <person name="Glockner G."/>
        </authorList>
    </citation>
    <scope>NUCLEOTIDE SEQUENCE [LARGE SCALE GENOMIC DNA]</scope>
    <source>
        <strain evidence="1 2">Jena</strain>
    </source>
</reference>
<accession>A0A2P6MXH8</accession>
<evidence type="ECO:0000313" key="2">
    <source>
        <dbReference type="Proteomes" id="UP000241769"/>
    </source>
</evidence>
<evidence type="ECO:0000313" key="1">
    <source>
        <dbReference type="EMBL" id="PRP76420.1"/>
    </source>
</evidence>
<protein>
    <submittedName>
        <fullName evidence="1">Uncharacterized protein</fullName>
    </submittedName>
</protein>